<proteinExistence type="inferred from homology"/>
<dbReference type="InterPro" id="IPR002328">
    <property type="entry name" value="ADH_Zn_CS"/>
</dbReference>
<evidence type="ECO:0000256" key="6">
    <source>
        <dbReference type="RuleBase" id="RU361277"/>
    </source>
</evidence>
<protein>
    <submittedName>
        <fullName evidence="8">NAD(P)-dependent alcohol dehydrogenase</fullName>
    </submittedName>
</protein>
<comment type="cofactor">
    <cofactor evidence="1 6">
        <name>Zn(2+)</name>
        <dbReference type="ChEBI" id="CHEBI:29105"/>
    </cofactor>
</comment>
<dbReference type="PANTHER" id="PTHR43350">
    <property type="entry name" value="NAD-DEPENDENT ALCOHOL DEHYDROGENASE"/>
    <property type="match status" value="1"/>
</dbReference>
<dbReference type="Gene3D" id="3.40.50.720">
    <property type="entry name" value="NAD(P)-binding Rossmann-like Domain"/>
    <property type="match status" value="1"/>
</dbReference>
<dbReference type="InterPro" id="IPR036291">
    <property type="entry name" value="NAD(P)-bd_dom_sf"/>
</dbReference>
<gene>
    <name evidence="8" type="ORF">K1Y72_34435</name>
</gene>
<dbReference type="InterPro" id="IPR013149">
    <property type="entry name" value="ADH-like_C"/>
</dbReference>
<evidence type="ECO:0000313" key="8">
    <source>
        <dbReference type="EMBL" id="MBW8487495.1"/>
    </source>
</evidence>
<evidence type="ECO:0000256" key="4">
    <source>
        <dbReference type="ARBA" id="ARBA00022833"/>
    </source>
</evidence>
<evidence type="ECO:0000259" key="7">
    <source>
        <dbReference type="SMART" id="SM00829"/>
    </source>
</evidence>
<evidence type="ECO:0000256" key="1">
    <source>
        <dbReference type="ARBA" id="ARBA00001947"/>
    </source>
</evidence>
<keyword evidence="9" id="KW-1185">Reference proteome</keyword>
<dbReference type="InterPro" id="IPR020843">
    <property type="entry name" value="ER"/>
</dbReference>
<dbReference type="Pfam" id="PF08240">
    <property type="entry name" value="ADH_N"/>
    <property type="match status" value="1"/>
</dbReference>
<dbReference type="Pfam" id="PF00107">
    <property type="entry name" value="ADH_zinc_N"/>
    <property type="match status" value="1"/>
</dbReference>
<evidence type="ECO:0000256" key="5">
    <source>
        <dbReference type="ARBA" id="ARBA00023002"/>
    </source>
</evidence>
<sequence>MPPGSAAAPTCSVTRASLPAAAIIETGYPFLYGALVTASRSAVLRAIDAPYSIETLELAGPGPGEALVRVVAAGHCHTDLFGRSGLLGDAFLPAVLGHEGAGVVEATGPGVTAVAPGDHVVLSFDTCGACAACRSGAPTDCADFEARNLGGRTPDGGTSARDASGAPVANRWFGQSSFAEYALAAERGMVKVDRDLPLELLGPLGCGVQTGAGAVLNQMRLAPGQSLAVFGAGAVGLSAVMAARAAGAGDIVAVDLNPARLELAARLGATRVVDGAAPDVLAQAAGPSGGVDFSLDTTGAAAVMANAVNVLRRPGACVLVGAGLDALTVHPQALAGKTVTYGYEGRSVPQVFVPRLIGLWRRGAFPFDELVTTYPFEAIDRAEADALAGTAVKPVLLMPPAREGDRDR</sequence>
<dbReference type="InterPro" id="IPR011032">
    <property type="entry name" value="GroES-like_sf"/>
</dbReference>
<dbReference type="SUPFAM" id="SSF50129">
    <property type="entry name" value="GroES-like"/>
    <property type="match status" value="1"/>
</dbReference>
<comment type="similarity">
    <text evidence="2 6">Belongs to the zinc-containing alcohol dehydrogenase family.</text>
</comment>
<dbReference type="EMBL" id="JAIBOA010000035">
    <property type="protein sequence ID" value="MBW8487495.1"/>
    <property type="molecule type" value="Genomic_DNA"/>
</dbReference>
<evidence type="ECO:0000313" key="9">
    <source>
        <dbReference type="Proteomes" id="UP000774570"/>
    </source>
</evidence>
<keyword evidence="3 6" id="KW-0479">Metal-binding</keyword>
<dbReference type="InterPro" id="IPR013154">
    <property type="entry name" value="ADH-like_N"/>
</dbReference>
<feature type="domain" description="Enoyl reductase (ER)" evidence="7">
    <location>
        <begin position="51"/>
        <end position="396"/>
    </location>
</feature>
<accession>A0ABS7G548</accession>
<reference evidence="8 9" key="1">
    <citation type="submission" date="2021-07" db="EMBL/GenBank/DDBJ databases">
        <title>Actinomadura sp. PM05-2 isolated from lichen.</title>
        <authorList>
            <person name="Somphong A."/>
            <person name="Phongsopitanun W."/>
            <person name="Tanasupawat S."/>
            <person name="Peongsungnone V."/>
        </authorList>
    </citation>
    <scope>NUCLEOTIDE SEQUENCE [LARGE SCALE GENOMIC DNA]</scope>
    <source>
        <strain evidence="8 9">PM05-2</strain>
    </source>
</reference>
<dbReference type="Proteomes" id="UP000774570">
    <property type="component" value="Unassembled WGS sequence"/>
</dbReference>
<evidence type="ECO:0000256" key="3">
    <source>
        <dbReference type="ARBA" id="ARBA00022723"/>
    </source>
</evidence>
<keyword evidence="4 6" id="KW-0862">Zinc</keyword>
<name>A0ABS7G548_9ACTN</name>
<dbReference type="SUPFAM" id="SSF51735">
    <property type="entry name" value="NAD(P)-binding Rossmann-fold domains"/>
    <property type="match status" value="1"/>
</dbReference>
<comment type="caution">
    <text evidence="8">The sequence shown here is derived from an EMBL/GenBank/DDBJ whole genome shotgun (WGS) entry which is preliminary data.</text>
</comment>
<dbReference type="CDD" id="cd08278">
    <property type="entry name" value="benzyl_alcohol_DH"/>
    <property type="match status" value="1"/>
</dbReference>
<dbReference type="PANTHER" id="PTHR43350:SF21">
    <property type="entry name" value="S-NITROSOMYCOTHIOL REDUCTASE MSCR"/>
    <property type="match status" value="1"/>
</dbReference>
<dbReference type="PROSITE" id="PS00059">
    <property type="entry name" value="ADH_ZINC"/>
    <property type="match status" value="1"/>
</dbReference>
<evidence type="ECO:0000256" key="2">
    <source>
        <dbReference type="ARBA" id="ARBA00008072"/>
    </source>
</evidence>
<dbReference type="Gene3D" id="3.90.180.10">
    <property type="entry name" value="Medium-chain alcohol dehydrogenases, catalytic domain"/>
    <property type="match status" value="1"/>
</dbReference>
<dbReference type="SMART" id="SM00829">
    <property type="entry name" value="PKS_ER"/>
    <property type="match status" value="1"/>
</dbReference>
<organism evidence="8 9">
    <name type="scientific">Actinomadura parmotrematis</name>
    <dbReference type="NCBI Taxonomy" id="2864039"/>
    <lineage>
        <taxon>Bacteria</taxon>
        <taxon>Bacillati</taxon>
        <taxon>Actinomycetota</taxon>
        <taxon>Actinomycetes</taxon>
        <taxon>Streptosporangiales</taxon>
        <taxon>Thermomonosporaceae</taxon>
        <taxon>Actinomadura</taxon>
    </lineage>
</organism>
<keyword evidence="5" id="KW-0560">Oxidoreductase</keyword>